<proteinExistence type="predicted"/>
<feature type="transmembrane region" description="Helical" evidence="2">
    <location>
        <begin position="434"/>
        <end position="455"/>
    </location>
</feature>
<keyword evidence="2" id="KW-0472">Membrane</keyword>
<keyword evidence="2" id="KW-0812">Transmembrane</keyword>
<sequence>MNLQVKSGKVVSTSSAETGNDGVSRTITSTTNNTNTTIQVQGSSVSDNSTLKAVTGSTISLSKNRTVTSTFAPSTSMTSIVTLNSEGLMIPTITTVSSHAKQIFPEVGAGGTVSQESGKLVVTIPLTTSGSSRNSSKRSSSLRTSQRGGVSSEYATTGQWVGVDSTSGKPVYVQSASAGATLVLENAYDNTTTVSLSAGTADLRIGDVLPTALSSTVSVKSTPASVTMSGSRNLVSLPAYTSIAPASFESQFGSYKAVWVRRSGAWKFYTKSDNKTVYTDKGYTELTSSIEAGEGFWVELNAPVNPANFEVANYGGYTALAQLSSMTSEWNIAGTSKKITVEEITQAANFDQTSEDESNTLGFIENSGGNGPPSGLQISNFEFEIAVNEFGQSSRIALLMAVLLLASASLMLYRRQTQLRNNSQSQNSHLRISAWQLFSVAGIIMFVVACAPPQGDSTSSTFDYSGSYDRVHSVWKWDDENSKWLAYSPKTSVAQELSTEGYSTFSFVEKGQGYWVRLSVSGVPTSLSFAEPPAF</sequence>
<dbReference type="AlphaFoldDB" id="A0A432GYN5"/>
<reference evidence="3 4" key="1">
    <citation type="submission" date="2018-06" db="EMBL/GenBank/DDBJ databases">
        <title>Combined omics and stable isotope probing to characterize newly discovered Mariana Back-Arc vent microbial communities.</title>
        <authorList>
            <person name="Trembath-Reichert E."/>
            <person name="Huber J.A."/>
        </authorList>
    </citation>
    <scope>NUCLEOTIDE SEQUENCE [LARGE SCALE GENOMIC DNA]</scope>
    <source>
        <strain evidence="3">MAG 54</strain>
    </source>
</reference>
<protein>
    <submittedName>
        <fullName evidence="3">Uncharacterized protein</fullName>
    </submittedName>
</protein>
<feature type="region of interest" description="Disordered" evidence="1">
    <location>
        <begin position="125"/>
        <end position="150"/>
    </location>
</feature>
<keyword evidence="2" id="KW-1133">Transmembrane helix</keyword>
<feature type="region of interest" description="Disordered" evidence="1">
    <location>
        <begin position="1"/>
        <end position="30"/>
    </location>
</feature>
<evidence type="ECO:0000256" key="2">
    <source>
        <dbReference type="SAM" id="Phobius"/>
    </source>
</evidence>
<comment type="caution">
    <text evidence="3">The sequence shown here is derived from an EMBL/GenBank/DDBJ whole genome shotgun (WGS) entry which is preliminary data.</text>
</comment>
<feature type="compositionally biased region" description="Low complexity" evidence="1">
    <location>
        <begin position="127"/>
        <end position="145"/>
    </location>
</feature>
<dbReference type="Proteomes" id="UP000287719">
    <property type="component" value="Unassembled WGS sequence"/>
</dbReference>
<evidence type="ECO:0000313" key="3">
    <source>
        <dbReference type="EMBL" id="RTZ88584.1"/>
    </source>
</evidence>
<dbReference type="EMBL" id="QNZJ01000031">
    <property type="protein sequence ID" value="RTZ88584.1"/>
    <property type="molecule type" value="Genomic_DNA"/>
</dbReference>
<accession>A0A432GYN5</accession>
<name>A0A432GYN5_9DELT</name>
<feature type="compositionally biased region" description="Polar residues" evidence="1">
    <location>
        <begin position="1"/>
        <end position="25"/>
    </location>
</feature>
<feature type="transmembrane region" description="Helical" evidence="2">
    <location>
        <begin position="396"/>
        <end position="413"/>
    </location>
</feature>
<organism evidence="3 4">
    <name type="scientific">SAR324 cluster bacterium</name>
    <dbReference type="NCBI Taxonomy" id="2024889"/>
    <lineage>
        <taxon>Bacteria</taxon>
        <taxon>Deltaproteobacteria</taxon>
        <taxon>SAR324 cluster</taxon>
    </lineage>
</organism>
<evidence type="ECO:0000256" key="1">
    <source>
        <dbReference type="SAM" id="MobiDB-lite"/>
    </source>
</evidence>
<evidence type="ECO:0000313" key="4">
    <source>
        <dbReference type="Proteomes" id="UP000287719"/>
    </source>
</evidence>
<gene>
    <name evidence="3" type="ORF">DSY95_00870</name>
</gene>